<feature type="compositionally biased region" description="Polar residues" evidence="2">
    <location>
        <begin position="526"/>
        <end position="535"/>
    </location>
</feature>
<feature type="compositionally biased region" description="Basic and acidic residues" evidence="2">
    <location>
        <begin position="126"/>
        <end position="139"/>
    </location>
</feature>
<name>A0A8H3IAB0_9LECA</name>
<evidence type="ECO:0000313" key="3">
    <source>
        <dbReference type="EMBL" id="CAF9920752.1"/>
    </source>
</evidence>
<sequence>MPSLDREESHDRELVLRHHPSISDSGRASVPMWDSSDPDRAPPPLPLNPGSSPATKPTTSKNIAAAAEALTAKAKESAYTVNPLPNRSPEKSLIIGQQNRRLQPFQNSNGGLRNSYVDALGSLDRSPARSPERSPERLSRVQSFDLENRSPEKSPSRSGTVTPTANARDTPSLRRPPPKAILGENTPPSATMLALQNIATPKDTDTSLSNITNSSTPKVRDSQNFDAISTQILSLTSIATNLQREMAQLSRRSKDNATDLISLKEATNSRDEDIRKSLRDLVSNLSSRLLDQEAGNGSRTASSYSRGPGNLLDNKPYISPQGMSKSFSLPRIPSPNSALAASIDREISASPYQMEGAASIALLEKILREMGTKEGQERVLTSLSELQHAQKFKESDPLVAKKLEEILTFLKDSVGSRALVPRKDNGNGVGNSPPKLTLDFDPQPVRRVSRKVTPQQVTPQLAIAKAQQNAKAADFINEDMQKLLKKMKDSITEGGGMTAEVKAHVRELRGEVLGMGRDIARKLDQAESTSQTNRGDAQGPGREEIALIVQEGLAELRDHMEDLMREKRRQSSSSVMSRHSVDSQEVYTAVKNALSEFPLQQQVALRDPEFGIEREEILEAVREAWETYKPEIELQNFGLERDEILQCLKEGLQQYQPQEQAKDRSGASYDDVLDAVREGLQDFKPPAPIETEASITREEILMTVRECLESFDFPTSNVGVVRESEMTRDDVLDAVKEGLSNQAPASKEIEFNREDLFDAVKAGLEGAPTPMGGVGEKVLDKMEDLIDGMRVEFKQYSVANGGDTEQVLDAMKDGLEVLRADIETYVDRAADVTGKDEIIETIRSGLDHLKIDLEASIANAPHSVEPNNSGEMLDAMDKEFEHLRQTIASSMVRSGGGGVEREDILETIREGLAQIPRDSPPEQNPEAIAATIAVMKDEFEHLRETLGTTLVRGGTSADREEVLEAIRDGHESLRAEFERKHERPESVLSATGELLDAFNDGLDGLRVDVERMVNKPIDMTVNYEILETLKEGLASVRADLDRLHISQSEQRGFPSMRDGEVIVADPEAEGLRRNDIGNLEMMITQLRIKVEALDNMPPPPVARENAEGTIAKEHIEGLEAMMRDVQASVADIVQRERAQNENNATKDDTEAIETLLRNTKAKIDEFGSSESEGLAKVMHFESLESILNETRDAVHEFGSDGATKKDIDVLEALLKEVRAGLEDMRERSPNEDAGTKVWKTDIEALETLCMDTKTQISELELPNVDTLPTKADMEVLNGLIQDFTQQADEKHELTAQAFEARKIEHGGIADKIEDVKLIFEDVREELKARINESHHSLQDLAKALETLGETITAADSTVTVNELLETVKRGFESVHSAAASGKEESEQNQTILLHKHIEVKDDIINNLYTKLDERFDEIMTKYDDAQLAAQEKERALGGKDVQQFEALNATKIAAEDLRLLIDALGSTVTESCDRMSEDSKTVFNRVEEVGLKVDDLLAFDEKSEHQATRAEISKTLTSVEAVQAHASEYHPKILEAVRDVLGIVGQHYEQTRVSAEEIKTSVKAIPAAIPLPAIAPSFPVPEMIREAPVHEKYDDTGVHAKLDRLVAHATEADRSVTEVAMLEQIREQVAATASQVDAFVTAQQAAITETHNSRAKEAEEVTRALERRTAQKETVEADIVRLSGEKEALAEDVQDLFKEKEELMTLKSKMQADLSSLEIALEIRREELHVMEARAAGLERRILDGVLDHSRSLLTTSRAQSSLKEMNLKRVISTASNATASTRASTVATTIPSKTNSAVSSGVGMALKRRPPPRASGASVSSGKGDRRILSLSTLGANKGAAGERSMVLANPSIRGGTSQVSGWGAGGLKRSHSVKSNFPVRKTSWNGTKTPGMYADEGIDEGDKENSVLNEEDEEDVEGSEAETERRTSYSGTYSGTGSYGDGSTIPDDDKRTSYAASTIGTVGTRDFALTEDGEEESPIESAHGEGEEDGEGLYLGTEAYQGEAAAAKGEISNAGEMIVYGPPTDSGIGTDIPTAQLEGGSDYFKRD</sequence>
<keyword evidence="4" id="KW-1185">Reference proteome</keyword>
<evidence type="ECO:0000256" key="2">
    <source>
        <dbReference type="SAM" id="MobiDB-lite"/>
    </source>
</evidence>
<feature type="region of interest" description="Disordered" evidence="2">
    <location>
        <begin position="1798"/>
        <end position="1826"/>
    </location>
</feature>
<feature type="region of interest" description="Disordered" evidence="2">
    <location>
        <begin position="522"/>
        <end position="541"/>
    </location>
</feature>
<feature type="compositionally biased region" description="Acidic residues" evidence="2">
    <location>
        <begin position="1911"/>
        <end position="1923"/>
    </location>
</feature>
<feature type="region of interest" description="Disordered" evidence="2">
    <location>
        <begin position="74"/>
        <end position="187"/>
    </location>
</feature>
<feature type="compositionally biased region" description="Acidic residues" evidence="2">
    <location>
        <begin position="1971"/>
        <end position="1980"/>
    </location>
</feature>
<keyword evidence="1" id="KW-0175">Coiled coil</keyword>
<feature type="compositionally biased region" description="Basic and acidic residues" evidence="2">
    <location>
        <begin position="1"/>
        <end position="16"/>
    </location>
</feature>
<feature type="compositionally biased region" description="Low complexity" evidence="2">
    <location>
        <begin position="1930"/>
        <end position="1946"/>
    </location>
</feature>
<dbReference type="OrthoDB" id="5423371at2759"/>
<comment type="caution">
    <text evidence="3">The sequence shown here is derived from an EMBL/GenBank/DDBJ whole genome shotgun (WGS) entry which is preliminary data.</text>
</comment>
<feature type="region of interest" description="Disordered" evidence="2">
    <location>
        <begin position="2024"/>
        <end position="2049"/>
    </location>
</feature>
<reference evidence="3" key="1">
    <citation type="submission" date="2021-03" db="EMBL/GenBank/DDBJ databases">
        <authorList>
            <person name="Tagirdzhanova G."/>
        </authorList>
    </citation>
    <scope>NUCLEOTIDE SEQUENCE</scope>
</reference>
<protein>
    <submittedName>
        <fullName evidence="3">Uncharacterized protein</fullName>
    </submittedName>
</protein>
<evidence type="ECO:0000256" key="1">
    <source>
        <dbReference type="SAM" id="Coils"/>
    </source>
</evidence>
<feature type="compositionally biased region" description="Polar residues" evidence="2">
    <location>
        <begin position="206"/>
        <end position="217"/>
    </location>
</feature>
<feature type="region of interest" description="Disordered" evidence="2">
    <location>
        <begin position="199"/>
        <end position="218"/>
    </location>
</feature>
<proteinExistence type="predicted"/>
<evidence type="ECO:0000313" key="4">
    <source>
        <dbReference type="Proteomes" id="UP000664534"/>
    </source>
</evidence>
<feature type="compositionally biased region" description="Basic and acidic residues" evidence="2">
    <location>
        <begin position="146"/>
        <end position="155"/>
    </location>
</feature>
<gene>
    <name evidence="3" type="ORF">IMSHALPRED_004993</name>
</gene>
<feature type="compositionally biased region" description="Polar residues" evidence="2">
    <location>
        <begin position="156"/>
        <end position="169"/>
    </location>
</feature>
<organism evidence="3 4">
    <name type="scientific">Imshaugia aleurites</name>
    <dbReference type="NCBI Taxonomy" id="172621"/>
    <lineage>
        <taxon>Eukaryota</taxon>
        <taxon>Fungi</taxon>
        <taxon>Dikarya</taxon>
        <taxon>Ascomycota</taxon>
        <taxon>Pezizomycotina</taxon>
        <taxon>Lecanoromycetes</taxon>
        <taxon>OSLEUM clade</taxon>
        <taxon>Lecanoromycetidae</taxon>
        <taxon>Lecanorales</taxon>
        <taxon>Lecanorineae</taxon>
        <taxon>Parmeliaceae</taxon>
        <taxon>Imshaugia</taxon>
    </lineage>
</organism>
<dbReference type="Proteomes" id="UP000664534">
    <property type="component" value="Unassembled WGS sequence"/>
</dbReference>
<feature type="compositionally biased region" description="Polar residues" evidence="2">
    <location>
        <begin position="290"/>
        <end position="305"/>
    </location>
</feature>
<dbReference type="PANTHER" id="PTHR45615:SF80">
    <property type="entry name" value="GRIP DOMAIN-CONTAINING PROTEIN"/>
    <property type="match status" value="1"/>
</dbReference>
<feature type="region of interest" description="Disordered" evidence="2">
    <location>
        <begin position="421"/>
        <end position="441"/>
    </location>
</feature>
<feature type="region of interest" description="Disordered" evidence="2">
    <location>
        <begin position="1880"/>
        <end position="1993"/>
    </location>
</feature>
<dbReference type="EMBL" id="CAJPDT010000026">
    <property type="protein sequence ID" value="CAF9920752.1"/>
    <property type="molecule type" value="Genomic_DNA"/>
</dbReference>
<feature type="region of interest" description="Disordered" evidence="2">
    <location>
        <begin position="1"/>
        <end position="62"/>
    </location>
</feature>
<feature type="coiled-coil region" evidence="1">
    <location>
        <begin position="1672"/>
        <end position="1741"/>
    </location>
</feature>
<feature type="compositionally biased region" description="Polar residues" evidence="2">
    <location>
        <begin position="95"/>
        <end position="112"/>
    </location>
</feature>
<dbReference type="PANTHER" id="PTHR45615">
    <property type="entry name" value="MYOSIN HEAVY CHAIN, NON-MUSCLE"/>
    <property type="match status" value="1"/>
</dbReference>
<accession>A0A8H3IAB0</accession>
<feature type="region of interest" description="Disordered" evidence="2">
    <location>
        <begin position="290"/>
        <end position="311"/>
    </location>
</feature>